<dbReference type="Proteomes" id="UP000249547">
    <property type="component" value="Unassembled WGS sequence"/>
</dbReference>
<dbReference type="SMART" id="SM00257">
    <property type="entry name" value="LysM"/>
    <property type="match status" value="2"/>
</dbReference>
<feature type="chain" id="PRO_5016413087" evidence="1">
    <location>
        <begin position="21"/>
        <end position="341"/>
    </location>
</feature>
<comment type="caution">
    <text evidence="3">The sequence shown here is derived from an EMBL/GenBank/DDBJ whole genome shotgun (WGS) entry which is preliminary data.</text>
</comment>
<dbReference type="RefSeq" id="WP_148707399.1">
    <property type="nucleotide sequence ID" value="NZ_QLLL01000008.1"/>
</dbReference>
<evidence type="ECO:0000313" key="4">
    <source>
        <dbReference type="Proteomes" id="UP000249547"/>
    </source>
</evidence>
<dbReference type="InterPro" id="IPR036779">
    <property type="entry name" value="LysM_dom_sf"/>
</dbReference>
<keyword evidence="1" id="KW-0732">Signal</keyword>
<evidence type="ECO:0000256" key="1">
    <source>
        <dbReference type="SAM" id="SignalP"/>
    </source>
</evidence>
<dbReference type="OrthoDB" id="2149800at2"/>
<dbReference type="AlphaFoldDB" id="A0A327QF64"/>
<dbReference type="InterPro" id="IPR036908">
    <property type="entry name" value="RlpA-like_sf"/>
</dbReference>
<dbReference type="PANTHER" id="PTHR33734">
    <property type="entry name" value="LYSM DOMAIN-CONTAINING GPI-ANCHORED PROTEIN 2"/>
    <property type="match status" value="1"/>
</dbReference>
<reference evidence="3 4" key="1">
    <citation type="submission" date="2018-06" db="EMBL/GenBank/DDBJ databases">
        <title>Genomic Encyclopedia of Archaeal and Bacterial Type Strains, Phase II (KMG-II): from individual species to whole genera.</title>
        <authorList>
            <person name="Goeker M."/>
        </authorList>
    </citation>
    <scope>NUCLEOTIDE SEQUENCE [LARGE SCALE GENOMIC DNA]</scope>
    <source>
        <strain evidence="3 4">DSM 23857</strain>
    </source>
</reference>
<dbReference type="EMBL" id="QLLL01000008">
    <property type="protein sequence ID" value="RAJ00317.1"/>
    <property type="molecule type" value="Genomic_DNA"/>
</dbReference>
<dbReference type="PROSITE" id="PS51782">
    <property type="entry name" value="LYSM"/>
    <property type="match status" value="1"/>
</dbReference>
<dbReference type="Gene3D" id="3.10.350.10">
    <property type="entry name" value="LysM domain"/>
    <property type="match status" value="1"/>
</dbReference>
<dbReference type="SUPFAM" id="SSF54106">
    <property type="entry name" value="LysM domain"/>
    <property type="match status" value="1"/>
</dbReference>
<dbReference type="Gene3D" id="2.40.40.10">
    <property type="entry name" value="RlpA-like domain"/>
    <property type="match status" value="1"/>
</dbReference>
<organism evidence="3 4">
    <name type="scientific">Chitinophaga skermanii</name>
    <dbReference type="NCBI Taxonomy" id="331697"/>
    <lineage>
        <taxon>Bacteria</taxon>
        <taxon>Pseudomonadati</taxon>
        <taxon>Bacteroidota</taxon>
        <taxon>Chitinophagia</taxon>
        <taxon>Chitinophagales</taxon>
        <taxon>Chitinophagaceae</taxon>
        <taxon>Chitinophaga</taxon>
    </lineage>
</organism>
<evidence type="ECO:0000313" key="3">
    <source>
        <dbReference type="EMBL" id="RAJ00317.1"/>
    </source>
</evidence>
<dbReference type="CDD" id="cd00118">
    <property type="entry name" value="LysM"/>
    <property type="match status" value="1"/>
</dbReference>
<feature type="domain" description="LysM" evidence="2">
    <location>
        <begin position="35"/>
        <end position="79"/>
    </location>
</feature>
<gene>
    <name evidence="3" type="ORF">LX64_04019</name>
</gene>
<dbReference type="InterPro" id="IPR018392">
    <property type="entry name" value="LysM"/>
</dbReference>
<evidence type="ECO:0000259" key="2">
    <source>
        <dbReference type="PROSITE" id="PS51782"/>
    </source>
</evidence>
<proteinExistence type="predicted"/>
<keyword evidence="4" id="KW-1185">Reference proteome</keyword>
<name>A0A327QF64_9BACT</name>
<sequence length="341" mass="36711">MFKPLMFVALFACFSTAATAQDSLVVQGSAADLHLVHTVKKGESLSSLGRAYGISPKEIATFNKITLDKGLNLGQNVNIPLNTTNFLQTAKTTAASGYKPVYHHVAEKETLYRISVNNRKVPIENIRTWNNFSGDGVKSDSYLIVGWLKVPGGAVPAAAKQAVQDTKQAAQEATKEVTTAATTTTDKAVEKTKTEVAKKEEAVKADATKAAEPVKKEVTTTVEKVNATALGENETFEQVYLTQTAKGKNAATEKGPGSWFRSNAVANSGKYYALHNSAPRGTIIKVTNPLNGKFIYAKVLDVIPSLKPNANLIVKLSDGAMSALGTNETRFYCELSYEDQN</sequence>
<accession>A0A327QF64</accession>
<protein>
    <submittedName>
        <fullName evidence="3">LysM domain-containing protein</fullName>
    </submittedName>
</protein>
<dbReference type="PANTHER" id="PTHR33734:SF22">
    <property type="entry name" value="MEMBRANE-BOUND LYTIC MUREIN TRANSGLYCOSYLASE D"/>
    <property type="match status" value="1"/>
</dbReference>
<feature type="signal peptide" evidence="1">
    <location>
        <begin position="1"/>
        <end position="20"/>
    </location>
</feature>
<dbReference type="Pfam" id="PF01476">
    <property type="entry name" value="LysM"/>
    <property type="match status" value="2"/>
</dbReference>